<feature type="domain" description="Ionotropic glutamate receptor L-glutamate and glycine-binding" evidence="12">
    <location>
        <begin position="271"/>
        <end position="323"/>
    </location>
</feature>
<evidence type="ECO:0000256" key="5">
    <source>
        <dbReference type="ARBA" id="ARBA00022989"/>
    </source>
</evidence>
<comment type="caution">
    <text evidence="13">The sequence shown here is derived from an EMBL/GenBank/DDBJ whole genome shotgun (WGS) entry which is preliminary data.</text>
</comment>
<dbReference type="PANTHER" id="PTHR42643">
    <property type="entry name" value="IONOTROPIC RECEPTOR 20A-RELATED"/>
    <property type="match status" value="1"/>
</dbReference>
<dbReference type="PANTHER" id="PTHR42643:SF24">
    <property type="entry name" value="IONOTROPIC RECEPTOR 60A"/>
    <property type="match status" value="1"/>
</dbReference>
<evidence type="ECO:0000256" key="11">
    <source>
        <dbReference type="ARBA" id="ARBA00023303"/>
    </source>
</evidence>
<dbReference type="Gene3D" id="3.40.190.10">
    <property type="entry name" value="Periplasmic binding protein-like II"/>
    <property type="match status" value="1"/>
</dbReference>
<name>A0AAW0ST44_SCYPA</name>
<evidence type="ECO:0000256" key="10">
    <source>
        <dbReference type="ARBA" id="ARBA00023286"/>
    </source>
</evidence>
<dbReference type="SMART" id="SM00918">
    <property type="entry name" value="Lig_chan-Glu_bd"/>
    <property type="match status" value="1"/>
</dbReference>
<evidence type="ECO:0000256" key="7">
    <source>
        <dbReference type="ARBA" id="ARBA00023136"/>
    </source>
</evidence>
<dbReference type="InterPro" id="IPR052192">
    <property type="entry name" value="Insect_Ionotropic_Sensory_Rcpt"/>
</dbReference>
<dbReference type="InterPro" id="IPR019594">
    <property type="entry name" value="Glu/Gly-bd"/>
</dbReference>
<proteinExistence type="predicted"/>
<dbReference type="Pfam" id="PF10613">
    <property type="entry name" value="Lig_chan-Glu_bd"/>
    <property type="match status" value="1"/>
</dbReference>
<keyword evidence="14" id="KW-1185">Reference proteome</keyword>
<keyword evidence="7" id="KW-0472">Membrane</keyword>
<keyword evidence="5" id="KW-1133">Transmembrane helix</keyword>
<keyword evidence="11" id="KW-0407">Ion channel</keyword>
<evidence type="ECO:0000256" key="6">
    <source>
        <dbReference type="ARBA" id="ARBA00023065"/>
    </source>
</evidence>
<keyword evidence="6" id="KW-0406">Ion transport</keyword>
<protein>
    <recommendedName>
        <fullName evidence="12">Ionotropic glutamate receptor L-glutamate and glycine-binding domain-containing protein</fullName>
    </recommendedName>
</protein>
<keyword evidence="3" id="KW-1003">Cell membrane</keyword>
<dbReference type="EMBL" id="JARAKH010000047">
    <property type="protein sequence ID" value="KAK8377880.1"/>
    <property type="molecule type" value="Genomic_DNA"/>
</dbReference>
<evidence type="ECO:0000259" key="12">
    <source>
        <dbReference type="SMART" id="SM00918"/>
    </source>
</evidence>
<dbReference type="SUPFAM" id="SSF53850">
    <property type="entry name" value="Periplasmic binding protein-like II"/>
    <property type="match status" value="1"/>
</dbReference>
<dbReference type="GO" id="GO:0015276">
    <property type="term" value="F:ligand-gated monoatomic ion channel activity"/>
    <property type="evidence" value="ECO:0007669"/>
    <property type="project" value="InterPro"/>
</dbReference>
<keyword evidence="4" id="KW-0812">Transmembrane</keyword>
<evidence type="ECO:0000256" key="1">
    <source>
        <dbReference type="ARBA" id="ARBA00004651"/>
    </source>
</evidence>
<evidence type="ECO:0000256" key="2">
    <source>
        <dbReference type="ARBA" id="ARBA00022448"/>
    </source>
</evidence>
<organism evidence="13 14">
    <name type="scientific">Scylla paramamosain</name>
    <name type="common">Mud crab</name>
    <dbReference type="NCBI Taxonomy" id="85552"/>
    <lineage>
        <taxon>Eukaryota</taxon>
        <taxon>Metazoa</taxon>
        <taxon>Ecdysozoa</taxon>
        <taxon>Arthropoda</taxon>
        <taxon>Crustacea</taxon>
        <taxon>Multicrustacea</taxon>
        <taxon>Malacostraca</taxon>
        <taxon>Eumalacostraca</taxon>
        <taxon>Eucarida</taxon>
        <taxon>Decapoda</taxon>
        <taxon>Pleocyemata</taxon>
        <taxon>Brachyura</taxon>
        <taxon>Eubrachyura</taxon>
        <taxon>Portunoidea</taxon>
        <taxon>Portunidae</taxon>
        <taxon>Portuninae</taxon>
        <taxon>Scylla</taxon>
    </lineage>
</organism>
<keyword evidence="8" id="KW-0675">Receptor</keyword>
<evidence type="ECO:0000313" key="14">
    <source>
        <dbReference type="Proteomes" id="UP001487740"/>
    </source>
</evidence>
<dbReference type="GO" id="GO:0005886">
    <property type="term" value="C:plasma membrane"/>
    <property type="evidence" value="ECO:0007669"/>
    <property type="project" value="UniProtKB-SubCell"/>
</dbReference>
<accession>A0AAW0ST44</accession>
<evidence type="ECO:0000256" key="4">
    <source>
        <dbReference type="ARBA" id="ARBA00022692"/>
    </source>
</evidence>
<evidence type="ECO:0000256" key="3">
    <source>
        <dbReference type="ARBA" id="ARBA00022475"/>
    </source>
</evidence>
<evidence type="ECO:0000256" key="9">
    <source>
        <dbReference type="ARBA" id="ARBA00023180"/>
    </source>
</evidence>
<sequence>MERHAHNETGPAEQHLFTWLWFGGLSFRTIARQTRRSPTTVRKWVRRMLGKNVCKTKHYRVMLVLAGVTPLVILCSVVTRAGAAGLSVGEVMHPGGGWEEHVAHAASQVVQVYLAECHLVLAAPSPSRALPHLIRRLSEVGELAVFLQPCGGAKVFHGTTKNKVVLGNDGVPYFWREVWGSSKATCRAFLLDYTACGTDTAARLLSWSGLWLQPDTRVIILGGREDADELFRHAALRNNQHKDFLGHRMNIVLMPYFPYISYRVERNASATTVHLEDSLNTRMVNSLAPYMNFTYEVHEPADNQWGVPGSGGNWTGIVGTLQHELADFSMDLTRTPGRSEVVEYSRIYIDESIVILSSKPKPLPEYLSLIRPLEGEVWGAIVVCVMVWGTVLWVMERLFPLDIWTALLKLLLIHLLRLGAATGGPPLRASLQSDKPTYRSSLISHLVVKGKSSVINNMEQLAERGKEGWEWGIPASRMTGAHKIFFVTSPTPAIIEVHNGIKITETEEGMALVLKGGFSYIDNYYFIQTLVSTFYTDDSGYTPVHISTTQYPLFVGNAWAFRPGAPFRQRISGAIQQFLDSGLITFWMNDVVRSHVREERRASKEKGTQPKLTFEETSDGQVALGLSHLQGCFYAFFLGQAAASLSFLCERFSRSR</sequence>
<keyword evidence="9" id="KW-0325">Glycoprotein</keyword>
<keyword evidence="10" id="KW-1071">Ligand-gated ion channel</keyword>
<dbReference type="Proteomes" id="UP001487740">
    <property type="component" value="Unassembled WGS sequence"/>
</dbReference>
<gene>
    <name evidence="13" type="ORF">O3P69_014074</name>
</gene>
<comment type="subcellular location">
    <subcellularLocation>
        <location evidence="1">Cell membrane</location>
        <topology evidence="1">Multi-pass membrane protein</topology>
    </subcellularLocation>
</comment>
<evidence type="ECO:0000256" key="8">
    <source>
        <dbReference type="ARBA" id="ARBA00023170"/>
    </source>
</evidence>
<dbReference type="AlphaFoldDB" id="A0AAW0ST44"/>
<keyword evidence="2" id="KW-0813">Transport</keyword>
<evidence type="ECO:0000313" key="13">
    <source>
        <dbReference type="EMBL" id="KAK8377880.1"/>
    </source>
</evidence>
<reference evidence="13 14" key="1">
    <citation type="submission" date="2023-03" db="EMBL/GenBank/DDBJ databases">
        <title>High-quality genome of Scylla paramamosain provides insights in environmental adaptation.</title>
        <authorList>
            <person name="Zhang L."/>
        </authorList>
    </citation>
    <scope>NUCLEOTIDE SEQUENCE [LARGE SCALE GENOMIC DNA]</scope>
    <source>
        <strain evidence="13">LZ_2023a</strain>
        <tissue evidence="13">Muscle</tissue>
    </source>
</reference>